<dbReference type="Gramene" id="PRQ42630">
    <property type="protein sequence ID" value="PRQ42630"/>
    <property type="gene ID" value="RchiOBHm_Chr3g0459711"/>
</dbReference>
<evidence type="ECO:0000313" key="14">
    <source>
        <dbReference type="Proteomes" id="UP000238479"/>
    </source>
</evidence>
<dbReference type="PANTHER" id="PTHR24282">
    <property type="entry name" value="CYTOCHROME P450 FAMILY MEMBER"/>
    <property type="match status" value="1"/>
</dbReference>
<keyword evidence="8 11" id="KW-0408">Iron</keyword>
<evidence type="ECO:0000313" key="13">
    <source>
        <dbReference type="EMBL" id="PRQ42630.1"/>
    </source>
</evidence>
<keyword evidence="7 12" id="KW-0560">Oxidoreductase</keyword>
<dbReference type="InterPro" id="IPR017972">
    <property type="entry name" value="Cyt_P450_CS"/>
</dbReference>
<keyword evidence="4" id="KW-0812">Transmembrane</keyword>
<dbReference type="GO" id="GO:0020037">
    <property type="term" value="F:heme binding"/>
    <property type="evidence" value="ECO:0007669"/>
    <property type="project" value="InterPro"/>
</dbReference>
<dbReference type="InterPro" id="IPR050665">
    <property type="entry name" value="Cytochrome_P450_Monooxygen"/>
</dbReference>
<dbReference type="Gene3D" id="1.10.630.10">
    <property type="entry name" value="Cytochrome P450"/>
    <property type="match status" value="1"/>
</dbReference>
<keyword evidence="9 12" id="KW-0503">Monooxygenase</keyword>
<organism evidence="13 14">
    <name type="scientific">Rosa chinensis</name>
    <name type="common">China rose</name>
    <dbReference type="NCBI Taxonomy" id="74649"/>
    <lineage>
        <taxon>Eukaryota</taxon>
        <taxon>Viridiplantae</taxon>
        <taxon>Streptophyta</taxon>
        <taxon>Embryophyta</taxon>
        <taxon>Tracheophyta</taxon>
        <taxon>Spermatophyta</taxon>
        <taxon>Magnoliopsida</taxon>
        <taxon>eudicotyledons</taxon>
        <taxon>Gunneridae</taxon>
        <taxon>Pentapetalae</taxon>
        <taxon>rosids</taxon>
        <taxon>fabids</taxon>
        <taxon>Rosales</taxon>
        <taxon>Rosaceae</taxon>
        <taxon>Rosoideae</taxon>
        <taxon>Rosoideae incertae sedis</taxon>
        <taxon>Rosa</taxon>
    </lineage>
</organism>
<dbReference type="Pfam" id="PF00067">
    <property type="entry name" value="p450"/>
    <property type="match status" value="1"/>
</dbReference>
<evidence type="ECO:0000256" key="1">
    <source>
        <dbReference type="ARBA" id="ARBA00004167"/>
    </source>
</evidence>
<feature type="binding site" description="axial binding residue" evidence="11">
    <location>
        <position position="475"/>
    </location>
    <ligand>
        <name>heme</name>
        <dbReference type="ChEBI" id="CHEBI:30413"/>
    </ligand>
    <ligandPart>
        <name>Fe</name>
        <dbReference type="ChEBI" id="CHEBI:18248"/>
    </ligandPart>
</feature>
<evidence type="ECO:0000256" key="3">
    <source>
        <dbReference type="ARBA" id="ARBA00022617"/>
    </source>
</evidence>
<name>A0A2P6R870_ROSCH</name>
<dbReference type="PROSITE" id="PS00086">
    <property type="entry name" value="CYTOCHROME_P450"/>
    <property type="match status" value="1"/>
</dbReference>
<keyword evidence="5 11" id="KW-0479">Metal-binding</keyword>
<dbReference type="GO" id="GO:0016020">
    <property type="term" value="C:membrane"/>
    <property type="evidence" value="ECO:0007669"/>
    <property type="project" value="UniProtKB-SubCell"/>
</dbReference>
<dbReference type="OrthoDB" id="1470350at2759"/>
<dbReference type="AlphaFoldDB" id="A0A2P6R870"/>
<evidence type="ECO:0000256" key="2">
    <source>
        <dbReference type="ARBA" id="ARBA00010617"/>
    </source>
</evidence>
<evidence type="ECO:0000256" key="12">
    <source>
        <dbReference type="RuleBase" id="RU000461"/>
    </source>
</evidence>
<dbReference type="GO" id="GO:0005506">
    <property type="term" value="F:iron ion binding"/>
    <property type="evidence" value="ECO:0007669"/>
    <property type="project" value="InterPro"/>
</dbReference>
<reference evidence="13 14" key="1">
    <citation type="journal article" date="2018" name="Nat. Genet.">
        <title>The Rosa genome provides new insights in the design of modern roses.</title>
        <authorList>
            <person name="Bendahmane M."/>
        </authorList>
    </citation>
    <scope>NUCLEOTIDE SEQUENCE [LARGE SCALE GENOMIC DNA]</scope>
    <source>
        <strain evidence="14">cv. Old Blush</strain>
    </source>
</reference>
<evidence type="ECO:0000256" key="4">
    <source>
        <dbReference type="ARBA" id="ARBA00022692"/>
    </source>
</evidence>
<evidence type="ECO:0000256" key="7">
    <source>
        <dbReference type="ARBA" id="ARBA00023002"/>
    </source>
</evidence>
<proteinExistence type="inferred from homology"/>
<evidence type="ECO:0000256" key="9">
    <source>
        <dbReference type="ARBA" id="ARBA00023033"/>
    </source>
</evidence>
<accession>A0A2P6R870</accession>
<keyword evidence="6" id="KW-1133">Transmembrane helix</keyword>
<comment type="similarity">
    <text evidence="2 12">Belongs to the cytochrome P450 family.</text>
</comment>
<dbReference type="InterPro" id="IPR002401">
    <property type="entry name" value="Cyt_P450_E_grp-I"/>
</dbReference>
<comment type="cofactor">
    <cofactor evidence="11">
        <name>heme</name>
        <dbReference type="ChEBI" id="CHEBI:30413"/>
    </cofactor>
</comment>
<evidence type="ECO:0000256" key="5">
    <source>
        <dbReference type="ARBA" id="ARBA00022723"/>
    </source>
</evidence>
<keyword evidence="14" id="KW-1185">Reference proteome</keyword>
<dbReference type="PRINTS" id="PR00385">
    <property type="entry name" value="P450"/>
</dbReference>
<dbReference type="InterPro" id="IPR036396">
    <property type="entry name" value="Cyt_P450_sf"/>
</dbReference>
<evidence type="ECO:0000256" key="8">
    <source>
        <dbReference type="ARBA" id="ARBA00023004"/>
    </source>
</evidence>
<protein>
    <submittedName>
        <fullName evidence="13">Putative cytochrome P450</fullName>
    </submittedName>
</protein>
<dbReference type="OMA" id="MINNTHE"/>
<keyword evidence="10" id="KW-0472">Membrane</keyword>
<sequence>MEVNELPIWWSVLLIGVSSLVIKLLNKLWFEPRRIRTVLSKQGIRGPRPTFPFGNVPEMQKIQSTMINNTHEEMDGQHLNHKWLPSVFPYIHKWAKEYGPIYMYSTGINQHLYVSDPKLLMEIKQHNSLDLGKPTYLGKPLRPLLGDGLLRTNGKQWAVQRKLLAPEFFLGKVKGMVGVMEESTTAMIKRWDCRILESKSGIVDMEIDDELKTLSADIISRACFGSSYSFGNQIFEKIADMVEVYGKPSLQFGFLNFSWFLPNKKVWNLRKEVDSMLLKLVTDRQVERQSGGATENDLLQMLLDIASTNTDIPARRRETFVLDNCRNIYFASSATTSLTESWTLMLLSLHPEWQDRIRAEIIEVCGVLNKLHHSLHDMDMLRKFKVLTMVIQESMRLYPSGVLIARAILANVKLGDLDVPKGTNIHVCSAALHCDPENWGPDADEFKPERFANGISNACKHPQAYVPFGFGTRVCIGQTFAMTQLKIVLSLILSKFSFSLSPNYRHSPVHKMILMPKHGIRLLVEPVQTS</sequence>
<dbReference type="InterPro" id="IPR001128">
    <property type="entry name" value="Cyt_P450"/>
</dbReference>
<dbReference type="SUPFAM" id="SSF48264">
    <property type="entry name" value="Cytochrome P450"/>
    <property type="match status" value="1"/>
</dbReference>
<dbReference type="EMBL" id="PDCK01000041">
    <property type="protein sequence ID" value="PRQ42630.1"/>
    <property type="molecule type" value="Genomic_DNA"/>
</dbReference>
<dbReference type="GO" id="GO:0004497">
    <property type="term" value="F:monooxygenase activity"/>
    <property type="evidence" value="ECO:0007669"/>
    <property type="project" value="UniProtKB-KW"/>
</dbReference>
<evidence type="ECO:0000256" key="6">
    <source>
        <dbReference type="ARBA" id="ARBA00022989"/>
    </source>
</evidence>
<keyword evidence="3 11" id="KW-0349">Heme</keyword>
<dbReference type="GO" id="GO:0016705">
    <property type="term" value="F:oxidoreductase activity, acting on paired donors, with incorporation or reduction of molecular oxygen"/>
    <property type="evidence" value="ECO:0007669"/>
    <property type="project" value="InterPro"/>
</dbReference>
<comment type="caution">
    <text evidence="13">The sequence shown here is derived from an EMBL/GenBank/DDBJ whole genome shotgun (WGS) entry which is preliminary data.</text>
</comment>
<gene>
    <name evidence="13" type="ORF">RchiOBHm_Chr3g0459711</name>
</gene>
<dbReference type="Proteomes" id="UP000238479">
    <property type="component" value="Chromosome 3"/>
</dbReference>
<evidence type="ECO:0000256" key="11">
    <source>
        <dbReference type="PIRSR" id="PIRSR602401-1"/>
    </source>
</evidence>
<dbReference type="PRINTS" id="PR00463">
    <property type="entry name" value="EP450I"/>
</dbReference>
<dbReference type="PANTHER" id="PTHR24282:SF130">
    <property type="entry name" value="CYTOCHROME P450 FAMILY PROTEIN"/>
    <property type="match status" value="1"/>
</dbReference>
<dbReference type="STRING" id="74649.A0A2P6R870"/>
<evidence type="ECO:0000256" key="10">
    <source>
        <dbReference type="ARBA" id="ARBA00023136"/>
    </source>
</evidence>
<comment type="subcellular location">
    <subcellularLocation>
        <location evidence="1">Membrane</location>
        <topology evidence="1">Single-pass membrane protein</topology>
    </subcellularLocation>
</comment>